<reference evidence="2" key="1">
    <citation type="submission" date="2023-06" db="EMBL/GenBank/DDBJ databases">
        <authorList>
            <person name="Delattre M."/>
        </authorList>
    </citation>
    <scope>NUCLEOTIDE SEQUENCE</scope>
    <source>
        <strain evidence="2">AF72</strain>
    </source>
</reference>
<feature type="non-terminal residue" evidence="2">
    <location>
        <position position="1"/>
    </location>
</feature>
<feature type="region of interest" description="Disordered" evidence="1">
    <location>
        <begin position="1"/>
        <end position="40"/>
    </location>
</feature>
<keyword evidence="3" id="KW-1185">Reference proteome</keyword>
<proteinExistence type="predicted"/>
<evidence type="ECO:0000313" key="2">
    <source>
        <dbReference type="EMBL" id="CAJ0570911.1"/>
    </source>
</evidence>
<dbReference type="EMBL" id="CATQJA010002503">
    <property type="protein sequence ID" value="CAJ0570911.1"/>
    <property type="molecule type" value="Genomic_DNA"/>
</dbReference>
<dbReference type="Proteomes" id="UP001177023">
    <property type="component" value="Unassembled WGS sequence"/>
</dbReference>
<comment type="caution">
    <text evidence="2">The sequence shown here is derived from an EMBL/GenBank/DDBJ whole genome shotgun (WGS) entry which is preliminary data.</text>
</comment>
<evidence type="ECO:0000256" key="1">
    <source>
        <dbReference type="SAM" id="MobiDB-lite"/>
    </source>
</evidence>
<sequence length="289" mass="32005">MRVAVTNPEKDDDDAQIEQPTGRSGGLARAPATEEVKQGDNVLHGITEIEKILPPGDKYTAGRKGKKEAAAKPAKAAEIGQGEVMAKAAEGTTKKMVEPHPESEILRKYRKSSDHPIRPRFTTARKPEEGLLEHVQRVVSGSKTSSVSRTWKSHRDGDHLQRLGVGVLCDAVAQELMDANENADKPIRHQCEPGFEGVGRRLITIELTNGFEPSQSMVDRAIYNAGRSFYRSMMTGHLRHSSLILQLIQRKDWKKPDDDWAPVSNEIGWLFIVPNATTIPPAELPIEQL</sequence>
<organism evidence="2 3">
    <name type="scientific">Mesorhabditis spiculigera</name>
    <dbReference type="NCBI Taxonomy" id="96644"/>
    <lineage>
        <taxon>Eukaryota</taxon>
        <taxon>Metazoa</taxon>
        <taxon>Ecdysozoa</taxon>
        <taxon>Nematoda</taxon>
        <taxon>Chromadorea</taxon>
        <taxon>Rhabditida</taxon>
        <taxon>Rhabditina</taxon>
        <taxon>Rhabditomorpha</taxon>
        <taxon>Rhabditoidea</taxon>
        <taxon>Rhabditidae</taxon>
        <taxon>Mesorhabditinae</taxon>
        <taxon>Mesorhabditis</taxon>
    </lineage>
</organism>
<name>A0AA36FXK9_9BILA</name>
<protein>
    <submittedName>
        <fullName evidence="2">Uncharacterized protein</fullName>
    </submittedName>
</protein>
<gene>
    <name evidence="2" type="ORF">MSPICULIGERA_LOCUS9343</name>
</gene>
<evidence type="ECO:0000313" key="3">
    <source>
        <dbReference type="Proteomes" id="UP001177023"/>
    </source>
</evidence>
<feature type="region of interest" description="Disordered" evidence="1">
    <location>
        <begin position="54"/>
        <end position="76"/>
    </location>
</feature>
<dbReference type="AlphaFoldDB" id="A0AA36FXK9"/>
<accession>A0AA36FXK9</accession>